<evidence type="ECO:0008006" key="6">
    <source>
        <dbReference type="Google" id="ProtNLM"/>
    </source>
</evidence>
<feature type="chain" id="PRO_5043687475" description="Integral membrane protein" evidence="3">
    <location>
        <begin position="20"/>
        <end position="722"/>
    </location>
</feature>
<accession>A0AAV9VWK7</accession>
<feature type="transmembrane region" description="Helical" evidence="2">
    <location>
        <begin position="490"/>
        <end position="512"/>
    </location>
</feature>
<evidence type="ECO:0000256" key="1">
    <source>
        <dbReference type="SAM" id="MobiDB-lite"/>
    </source>
</evidence>
<sequence>MIFLLRILAAISLLTIALAQQDSLALTDQDCTEYFRNETFTDSPWLWRGHITNFNYDLFFELNPDLLDPSLPVKSQNITQALIKASSASRVRPTEISYPLAVSYHDAVFSCGATPGFYEWPLISDTLTTWILPLFGLIVSLPWESNRRGRTILMIFRWIGSPFATLTYIFWNLRAIGRAATLADMGIPRRHPRDITTQPRGSSRRQTPQLEPRGTGDEEAGIGLNDVSHAAQQPAPEGGSDQATRASDDLDLRNEKFCSVRDSFALLCVMNQYKLSSDLTISGQRVSESDLRAKIVSALFLNDDTARKPGLVKCRTDISVEIRRFRKRGIVPVLLSLAWYFFALGISMYKAFGDVGDNATAHNLALGLLMGWLPVLVASAIIDRNTVDSEHVVKLLNQLMEIIHGEKVTFTKFVGQGRRRWHYGVAHPILKMLEDYWSHTQTAQRATGGHSGPIQRTVNWADVANRCLGDRWPGYENGIFSINYFSRWEFVHMVAAWLTLGMSVLGAWYISYNTPTVGLGCRSFSYAMFLVVCTFTGLVELGLYPIIYRPVREDNTAVSPASSTASSTADPRHWFKVYIRSKKFRGRMNVFLWGLEIISTLILFTTVFMQTTGAFQFFWCRASLFGHRGGYIIFDTVVYIKQFFDAKKFWMIGAILSSVVPGLGTAWALREWLMQSFLWSNDVGMARRGLGRVRSWKGFWWWIRFGGRLRLKWIKGGVGWRP</sequence>
<feature type="compositionally biased region" description="Polar residues" evidence="1">
    <location>
        <begin position="195"/>
        <end position="209"/>
    </location>
</feature>
<evidence type="ECO:0000313" key="4">
    <source>
        <dbReference type="EMBL" id="KAK6497859.1"/>
    </source>
</evidence>
<feature type="transmembrane region" description="Helical" evidence="2">
    <location>
        <begin position="152"/>
        <end position="171"/>
    </location>
</feature>
<keyword evidence="2" id="KW-0472">Membrane</keyword>
<dbReference type="EMBL" id="JAVHJL010000009">
    <property type="protein sequence ID" value="KAK6497859.1"/>
    <property type="molecule type" value="Genomic_DNA"/>
</dbReference>
<feature type="transmembrane region" description="Helical" evidence="2">
    <location>
        <begin position="524"/>
        <end position="547"/>
    </location>
</feature>
<evidence type="ECO:0000313" key="5">
    <source>
        <dbReference type="Proteomes" id="UP001370758"/>
    </source>
</evidence>
<keyword evidence="3" id="KW-0732">Signal</keyword>
<feature type="transmembrane region" description="Helical" evidence="2">
    <location>
        <begin position="649"/>
        <end position="669"/>
    </location>
</feature>
<evidence type="ECO:0000256" key="2">
    <source>
        <dbReference type="SAM" id="Phobius"/>
    </source>
</evidence>
<feature type="transmembrane region" description="Helical" evidence="2">
    <location>
        <begin position="364"/>
        <end position="382"/>
    </location>
</feature>
<keyword evidence="5" id="KW-1185">Reference proteome</keyword>
<dbReference type="Proteomes" id="UP001370758">
    <property type="component" value="Unassembled WGS sequence"/>
</dbReference>
<feature type="region of interest" description="Disordered" evidence="1">
    <location>
        <begin position="187"/>
        <end position="222"/>
    </location>
</feature>
<organism evidence="4 5">
    <name type="scientific">Arthrobotrys musiformis</name>
    <dbReference type="NCBI Taxonomy" id="47236"/>
    <lineage>
        <taxon>Eukaryota</taxon>
        <taxon>Fungi</taxon>
        <taxon>Dikarya</taxon>
        <taxon>Ascomycota</taxon>
        <taxon>Pezizomycotina</taxon>
        <taxon>Orbiliomycetes</taxon>
        <taxon>Orbiliales</taxon>
        <taxon>Orbiliaceae</taxon>
        <taxon>Arthrobotrys</taxon>
    </lineage>
</organism>
<protein>
    <recommendedName>
        <fullName evidence="6">Integral membrane protein</fullName>
    </recommendedName>
</protein>
<proteinExistence type="predicted"/>
<keyword evidence="2" id="KW-0812">Transmembrane</keyword>
<feature type="signal peptide" evidence="3">
    <location>
        <begin position="1"/>
        <end position="19"/>
    </location>
</feature>
<gene>
    <name evidence="4" type="ORF">TWF481_012259</name>
</gene>
<keyword evidence="2" id="KW-1133">Transmembrane helix</keyword>
<name>A0AAV9VWK7_9PEZI</name>
<evidence type="ECO:0000256" key="3">
    <source>
        <dbReference type="SAM" id="SignalP"/>
    </source>
</evidence>
<feature type="transmembrane region" description="Helical" evidence="2">
    <location>
        <begin position="330"/>
        <end position="352"/>
    </location>
</feature>
<comment type="caution">
    <text evidence="4">The sequence shown here is derived from an EMBL/GenBank/DDBJ whole genome shotgun (WGS) entry which is preliminary data.</text>
</comment>
<feature type="transmembrane region" description="Helical" evidence="2">
    <location>
        <begin position="590"/>
        <end position="609"/>
    </location>
</feature>
<reference evidence="4 5" key="1">
    <citation type="submission" date="2023-08" db="EMBL/GenBank/DDBJ databases">
        <authorList>
            <person name="Palmer J.M."/>
        </authorList>
    </citation>
    <scope>NUCLEOTIDE SEQUENCE [LARGE SCALE GENOMIC DNA]</scope>
    <source>
        <strain evidence="4 5">TWF481</strain>
    </source>
</reference>
<dbReference type="AlphaFoldDB" id="A0AAV9VWK7"/>